<evidence type="ECO:0000313" key="2">
    <source>
        <dbReference type="Proteomes" id="UP000249057"/>
    </source>
</evidence>
<name>A0ACD1FY24_9EURO</name>
<accession>A0ACD1FY24</accession>
<gene>
    <name evidence="1" type="ORF">BO95DRAFT_505815</name>
</gene>
<reference evidence="1" key="1">
    <citation type="submission" date="2018-02" db="EMBL/GenBank/DDBJ databases">
        <title>The genomes of Aspergillus section Nigri reveals drivers in fungal speciation.</title>
        <authorList>
            <consortium name="DOE Joint Genome Institute"/>
            <person name="Vesth T.C."/>
            <person name="Nybo J."/>
            <person name="Theobald S."/>
            <person name="Brandl J."/>
            <person name="Frisvad J.C."/>
            <person name="Nielsen K.F."/>
            <person name="Lyhne E.K."/>
            <person name="Kogle M.E."/>
            <person name="Kuo A."/>
            <person name="Riley R."/>
            <person name="Clum A."/>
            <person name="Nolan M."/>
            <person name="Lipzen A."/>
            <person name="Salamov A."/>
            <person name="Henrissat B."/>
            <person name="Wiebenga A."/>
            <person name="De vries R.P."/>
            <person name="Grigoriev I.V."/>
            <person name="Mortensen U.H."/>
            <person name="Andersen M.R."/>
            <person name="Baker S.E."/>
        </authorList>
    </citation>
    <scope>NUCLEOTIDE SEQUENCE</scope>
    <source>
        <strain evidence="1">CBS 621.78</strain>
    </source>
</reference>
<dbReference type="Proteomes" id="UP000249057">
    <property type="component" value="Unassembled WGS sequence"/>
</dbReference>
<sequence length="630" mass="70098">MVDDDDAWRRLADNPFSYRLEAYVKEDIALFHKNKLLEEVISFEQFRKGAMIARHDSYQGAVGLTPAEQQALENERNPSFWRQTQDLKVTILTTACAAIVQGWQQSSINATSDSWQQSFPYNSPDGKTCGWDEHRYLAGFVNAAPWISASIIGTWLTDPLQEGGLGRRPALFVSAIFCIGCVLGKIGAKASIAPVLAAEVADTRIRGRILVLWQVFDALGIFLGFACVWIVDQSWRVVLGAPAIPAIVLLFLVFLCPESPRFLIRTKKYKKAYLSLRRLKETEVQAARDLYDIHIRLQWEARILDKRDPIEEVDDVFRGDKVPKPSFKLFPRRIVELWTKPRNRRACIAACLAMLAQQMCGINAIAFYSNTLFGDSEGCKMTPPQNATTSNTGVTSKMANLVPRNATTNGTLIENSDVDWMNFGFGLSNFVFSLPVYTRIDQVGRRVLLLYSLGGMFFTLLPLAVGIFELAPHYGDGGFKAMVAILGVVAFTACYGVGAGPVPFTLSAEAFPLAVREVGMSFCVMVNFIGLSLIILLLPEVTQILQDREGTAPKWRGNAILLFYFMGFNALAFVLVFFLVPDGTQKHGLESMNEIFGNSMMSRLKKEYLGRDDGSAQEIQLQNTNGGEVH</sequence>
<proteinExistence type="predicted"/>
<organism evidence="1 2">
    <name type="scientific">Aspergillus brunneoviolaceus CBS 621.78</name>
    <dbReference type="NCBI Taxonomy" id="1450534"/>
    <lineage>
        <taxon>Eukaryota</taxon>
        <taxon>Fungi</taxon>
        <taxon>Dikarya</taxon>
        <taxon>Ascomycota</taxon>
        <taxon>Pezizomycotina</taxon>
        <taxon>Eurotiomycetes</taxon>
        <taxon>Eurotiomycetidae</taxon>
        <taxon>Eurotiales</taxon>
        <taxon>Aspergillaceae</taxon>
        <taxon>Aspergillus</taxon>
        <taxon>Aspergillus subgen. Circumdati</taxon>
    </lineage>
</organism>
<protein>
    <submittedName>
        <fullName evidence="1">MFS transporter</fullName>
    </submittedName>
</protein>
<dbReference type="EMBL" id="KZ825382">
    <property type="protein sequence ID" value="RAH41869.1"/>
    <property type="molecule type" value="Genomic_DNA"/>
</dbReference>
<keyword evidence="2" id="KW-1185">Reference proteome</keyword>
<evidence type="ECO:0000313" key="1">
    <source>
        <dbReference type="EMBL" id="RAH41869.1"/>
    </source>
</evidence>